<evidence type="ECO:0000313" key="1">
    <source>
        <dbReference type="EMBL" id="CAG5067896.1"/>
    </source>
</evidence>
<sequence>MKIQLIISLKSIIVTILLAVFSFNAFAQRDTLSVVHFGLIYPVSSNGQRAASYTNRFSLHAIAGVSANETGAAIAGAANLIKNNASGGQIAGAVNLIGGEARGMQVAGALNMVGKSSSGIQMAGFGNIVKEKAEGAQVAGFMNLSGSAKGLQIAGFTNIAKDSVQGAQVSGFLNKAGTTNTQVAGFMNIAKKVKGIQLAGLVNIADTSDYPIAIFNFIKSGEKSIALTLDESMTSIASFRSGGRVLYGIAGIGYNLKNNPKALYSVEAGLGAHIGIANHFRLNVEAVSHSLSDFEGGHYFKNSLRVLPAYKLGSRFEVFAGPTVNYVTHEREGEFSFVEKYLWKNNKSTDFQGVFLGFNAGIQLIL</sequence>
<organism evidence="1 2">
    <name type="scientific">Dyadobacter linearis</name>
    <dbReference type="NCBI Taxonomy" id="2823330"/>
    <lineage>
        <taxon>Bacteria</taxon>
        <taxon>Pseudomonadati</taxon>
        <taxon>Bacteroidota</taxon>
        <taxon>Cytophagia</taxon>
        <taxon>Cytophagales</taxon>
        <taxon>Spirosomataceae</taxon>
        <taxon>Dyadobacter</taxon>
    </lineage>
</organism>
<evidence type="ECO:0008006" key="3">
    <source>
        <dbReference type="Google" id="ProtNLM"/>
    </source>
</evidence>
<comment type="caution">
    <text evidence="1">The sequence shown here is derived from an EMBL/GenBank/DDBJ whole genome shotgun (WGS) entry which is preliminary data.</text>
</comment>
<keyword evidence="2" id="KW-1185">Reference proteome</keyword>
<accession>A0ABM8UKB1</accession>
<dbReference type="RefSeq" id="WP_215232028.1">
    <property type="nucleotide sequence ID" value="NZ_CAJRAU010000001.1"/>
</dbReference>
<name>A0ABM8UKB1_9BACT</name>
<gene>
    <name evidence="1" type="ORF">DYBT9623_00623</name>
</gene>
<dbReference type="Proteomes" id="UP000679725">
    <property type="component" value="Unassembled WGS sequence"/>
</dbReference>
<protein>
    <recommendedName>
        <fullName evidence="3">PorV/PorQ family protein</fullName>
    </recommendedName>
</protein>
<dbReference type="EMBL" id="CAJRAU010000001">
    <property type="protein sequence ID" value="CAG5067896.1"/>
    <property type="molecule type" value="Genomic_DNA"/>
</dbReference>
<proteinExistence type="predicted"/>
<evidence type="ECO:0000313" key="2">
    <source>
        <dbReference type="Proteomes" id="UP000679725"/>
    </source>
</evidence>
<reference evidence="1 2" key="1">
    <citation type="submission" date="2021-04" db="EMBL/GenBank/DDBJ databases">
        <authorList>
            <person name="Rodrigo-Torres L."/>
            <person name="Arahal R. D."/>
            <person name="Lucena T."/>
        </authorList>
    </citation>
    <scope>NUCLEOTIDE SEQUENCE [LARGE SCALE GENOMIC DNA]</scope>
    <source>
        <strain evidence="1 2">CECT 9623</strain>
    </source>
</reference>